<reference evidence="2 3" key="1">
    <citation type="submission" date="2021-03" db="EMBL/GenBank/DDBJ databases">
        <title>Sequencing the genomes of 1000 actinobacteria strains.</title>
        <authorList>
            <person name="Klenk H.-P."/>
        </authorList>
    </citation>
    <scope>NUCLEOTIDE SEQUENCE [LARGE SCALE GENOMIC DNA]</scope>
    <source>
        <strain evidence="2 3">DSM 41480</strain>
    </source>
</reference>
<feature type="region of interest" description="Disordered" evidence="1">
    <location>
        <begin position="99"/>
        <end position="184"/>
    </location>
</feature>
<protein>
    <submittedName>
        <fullName evidence="2">Type IV secretory pathway VirB10-like protein</fullName>
    </submittedName>
</protein>
<comment type="caution">
    <text evidence="2">The sequence shown here is derived from an EMBL/GenBank/DDBJ whole genome shotgun (WGS) entry which is preliminary data.</text>
</comment>
<name>A0ABS4YDP9_9ACTN</name>
<evidence type="ECO:0000313" key="3">
    <source>
        <dbReference type="Proteomes" id="UP001519291"/>
    </source>
</evidence>
<feature type="compositionally biased region" description="Acidic residues" evidence="1">
    <location>
        <begin position="110"/>
        <end position="135"/>
    </location>
</feature>
<feature type="compositionally biased region" description="Basic residues" evidence="1">
    <location>
        <begin position="160"/>
        <end position="171"/>
    </location>
</feature>
<proteinExistence type="predicted"/>
<dbReference type="GeneID" id="91573169"/>
<dbReference type="RefSeq" id="WP_209518208.1">
    <property type="nucleotide sequence ID" value="NZ_JAGIOH010000001.1"/>
</dbReference>
<evidence type="ECO:0000313" key="2">
    <source>
        <dbReference type="EMBL" id="MBP2406861.1"/>
    </source>
</evidence>
<sequence length="184" mass="19825">MNNRTALGLAVGAGYLLGRTKKAKLAFAVGTLVMGKRLNAGPGALTGLVTDRLRDNPQFKELGDQLREDLRGVGKAATGALVNRRIDALADRLHESTLDVRDRISGVAPDLDDEEEAEDTAPEDAVDEDEDEEDGAEQRVRKTARKPARKAAKQQTPKKQVPKNPKKKPAARRAAPSQGGRSRG</sequence>
<feature type="compositionally biased region" description="Basic residues" evidence="1">
    <location>
        <begin position="141"/>
        <end position="152"/>
    </location>
</feature>
<evidence type="ECO:0000256" key="1">
    <source>
        <dbReference type="SAM" id="MobiDB-lite"/>
    </source>
</evidence>
<accession>A0ABS4YDP9</accession>
<dbReference type="Proteomes" id="UP001519291">
    <property type="component" value="Unassembled WGS sequence"/>
</dbReference>
<gene>
    <name evidence="2" type="ORF">JO379_006330</name>
</gene>
<dbReference type="EMBL" id="JAGIOH010000001">
    <property type="protein sequence ID" value="MBP2406861.1"/>
    <property type="molecule type" value="Genomic_DNA"/>
</dbReference>
<keyword evidence="3" id="KW-1185">Reference proteome</keyword>
<organism evidence="2 3">
    <name type="scientific">Streptomyces syringium</name>
    <dbReference type="NCBI Taxonomy" id="76729"/>
    <lineage>
        <taxon>Bacteria</taxon>
        <taxon>Bacillati</taxon>
        <taxon>Actinomycetota</taxon>
        <taxon>Actinomycetes</taxon>
        <taxon>Kitasatosporales</taxon>
        <taxon>Streptomycetaceae</taxon>
        <taxon>Streptomyces</taxon>
    </lineage>
</organism>